<accession>A0A975B4N4</accession>
<dbReference type="InterPro" id="IPR007973">
    <property type="entry name" value="Pilus_assembly_TraE"/>
</dbReference>
<protein>
    <submittedName>
        <fullName evidence="3">Type IV conjugative transfer system protein TraE domain-containing protein</fullName>
    </submittedName>
</protein>
<evidence type="ECO:0000313" key="4">
    <source>
        <dbReference type="Proteomes" id="UP000663720"/>
    </source>
</evidence>
<proteinExistence type="predicted"/>
<feature type="transmembrane region" description="Helical" evidence="1">
    <location>
        <begin position="20"/>
        <end position="39"/>
    </location>
</feature>
<keyword evidence="1" id="KW-0472">Membrane</keyword>
<evidence type="ECO:0000313" key="3">
    <source>
        <dbReference type="EMBL" id="QTA78737.1"/>
    </source>
</evidence>
<evidence type="ECO:0000256" key="1">
    <source>
        <dbReference type="SAM" id="Phobius"/>
    </source>
</evidence>
<dbReference type="EMBL" id="CP061799">
    <property type="protein sequence ID" value="QTA78453.1"/>
    <property type="molecule type" value="Genomic_DNA"/>
</dbReference>
<dbReference type="KEGG" id="dli:dnl_06750"/>
<keyword evidence="1" id="KW-1133">Transmembrane helix</keyword>
<dbReference type="RefSeq" id="WP_207690307.1">
    <property type="nucleotide sequence ID" value="NZ_CP061799.1"/>
</dbReference>
<name>A0A975B4N4_9BACT</name>
<reference evidence="3" key="1">
    <citation type="journal article" date="2021" name="Microb. Physiol.">
        <title>Proteogenomic Insights into the Physiology of Marine, Sulfate-Reducing, Filamentous Desulfonema limicola and Desulfonema magnum.</title>
        <authorList>
            <person name="Schnaars V."/>
            <person name="Wohlbrand L."/>
            <person name="Scheve S."/>
            <person name="Hinrichs C."/>
            <person name="Reinhardt R."/>
            <person name="Rabus R."/>
        </authorList>
    </citation>
    <scope>NUCLEOTIDE SEQUENCE</scope>
    <source>
        <strain evidence="3">5ac10</strain>
    </source>
</reference>
<sequence length="205" mass="23875">MQRKVFLEYWNSVERINRLFAGTIIVMALGMAVMGMAFYKYIGWQKVVLVPPAITDKIEIAGDTNSADYVRVMVKYIGQEIMEYTPNDIGQRISTVLFYVPPRYHDKVKKSLENLRQDVLQSGLNQMFRLHEMRVRENGEAYLMGNIERYVEGRPVWSNVAKLRINFSLKNGRFSILGFQMKVGPFKAVVKDQIYTGFEENQREQ</sequence>
<dbReference type="EMBL" id="CP061799">
    <property type="protein sequence ID" value="QTA78737.1"/>
    <property type="molecule type" value="Genomic_DNA"/>
</dbReference>
<dbReference type="KEGG" id="dli:dnl_09690"/>
<keyword evidence="4" id="KW-1185">Reference proteome</keyword>
<dbReference type="Pfam" id="PF05309">
    <property type="entry name" value="TraE"/>
    <property type="match status" value="1"/>
</dbReference>
<organism evidence="3 4">
    <name type="scientific">Desulfonema limicola</name>
    <dbReference type="NCBI Taxonomy" id="45656"/>
    <lineage>
        <taxon>Bacteria</taxon>
        <taxon>Pseudomonadati</taxon>
        <taxon>Thermodesulfobacteriota</taxon>
        <taxon>Desulfobacteria</taxon>
        <taxon>Desulfobacterales</taxon>
        <taxon>Desulfococcaceae</taxon>
        <taxon>Desulfonema</taxon>
    </lineage>
</organism>
<dbReference type="AlphaFoldDB" id="A0A975B4N4"/>
<keyword evidence="1" id="KW-0812">Transmembrane</keyword>
<evidence type="ECO:0000313" key="2">
    <source>
        <dbReference type="EMBL" id="QTA78453.1"/>
    </source>
</evidence>
<dbReference type="Proteomes" id="UP000663720">
    <property type="component" value="Chromosome"/>
</dbReference>
<gene>
    <name evidence="2" type="ORF">dnl_06750</name>
    <name evidence="3" type="ORF">dnl_09690</name>
</gene>